<proteinExistence type="predicted"/>
<gene>
    <name evidence="2" type="ORF">AVDCRST_MAG49-2233</name>
</gene>
<feature type="compositionally biased region" description="Basic residues" evidence="1">
    <location>
        <begin position="42"/>
        <end position="67"/>
    </location>
</feature>
<evidence type="ECO:0000256" key="1">
    <source>
        <dbReference type="SAM" id="MobiDB-lite"/>
    </source>
</evidence>
<accession>A0A6J4UTL1</accession>
<feature type="compositionally biased region" description="Low complexity" evidence="1">
    <location>
        <begin position="97"/>
        <end position="106"/>
    </location>
</feature>
<dbReference type="EMBL" id="CADCWG010000149">
    <property type="protein sequence ID" value="CAA9557659.1"/>
    <property type="molecule type" value="Genomic_DNA"/>
</dbReference>
<feature type="non-terminal residue" evidence="2">
    <location>
        <position position="203"/>
    </location>
</feature>
<organism evidence="2">
    <name type="scientific">uncultured Thermomicrobiales bacterium</name>
    <dbReference type="NCBI Taxonomy" id="1645740"/>
    <lineage>
        <taxon>Bacteria</taxon>
        <taxon>Pseudomonadati</taxon>
        <taxon>Thermomicrobiota</taxon>
        <taxon>Thermomicrobia</taxon>
        <taxon>Thermomicrobiales</taxon>
        <taxon>environmental samples</taxon>
    </lineage>
</organism>
<protein>
    <submittedName>
        <fullName evidence="2">Uncharacterized protein</fullName>
    </submittedName>
</protein>
<feature type="region of interest" description="Disordered" evidence="1">
    <location>
        <begin position="135"/>
        <end position="203"/>
    </location>
</feature>
<feature type="non-terminal residue" evidence="2">
    <location>
        <position position="1"/>
    </location>
</feature>
<feature type="compositionally biased region" description="Basic residues" evidence="1">
    <location>
        <begin position="173"/>
        <end position="195"/>
    </location>
</feature>
<evidence type="ECO:0000313" key="2">
    <source>
        <dbReference type="EMBL" id="CAA9557659.1"/>
    </source>
</evidence>
<feature type="region of interest" description="Disordered" evidence="1">
    <location>
        <begin position="28"/>
        <end position="116"/>
    </location>
</feature>
<feature type="compositionally biased region" description="Basic and acidic residues" evidence="1">
    <location>
        <begin position="32"/>
        <end position="41"/>
    </location>
</feature>
<name>A0A6J4UTL1_9BACT</name>
<sequence length="203" mass="22271">GQADRCRTPAPPAARPCPAGAAALQLRARRAASGDRAEGVRRGRLLRARQRHRRGGRGRRRRRRRLLRAASGREDQAPGQRARLAQRGPAGPERDQPAAAPRQAGADRGGAGRPLRHWHGRAARLLVVRRVAHLPPGCAGPRRRPDRGGPGTEAARRRAPGGRVRPPGGSRPGRGHPRRGRHLRREHPPARRRPVRQFDAPDL</sequence>
<dbReference type="AlphaFoldDB" id="A0A6J4UTL1"/>
<reference evidence="2" key="1">
    <citation type="submission" date="2020-02" db="EMBL/GenBank/DDBJ databases">
        <authorList>
            <person name="Meier V. D."/>
        </authorList>
    </citation>
    <scope>NUCLEOTIDE SEQUENCE</scope>
    <source>
        <strain evidence="2">AVDCRST_MAG49</strain>
    </source>
</reference>